<organism evidence="1">
    <name type="scientific">Arundo donax</name>
    <name type="common">Giant reed</name>
    <name type="synonym">Donax arundinaceus</name>
    <dbReference type="NCBI Taxonomy" id="35708"/>
    <lineage>
        <taxon>Eukaryota</taxon>
        <taxon>Viridiplantae</taxon>
        <taxon>Streptophyta</taxon>
        <taxon>Embryophyta</taxon>
        <taxon>Tracheophyta</taxon>
        <taxon>Spermatophyta</taxon>
        <taxon>Magnoliopsida</taxon>
        <taxon>Liliopsida</taxon>
        <taxon>Poales</taxon>
        <taxon>Poaceae</taxon>
        <taxon>PACMAD clade</taxon>
        <taxon>Arundinoideae</taxon>
        <taxon>Arundineae</taxon>
        <taxon>Arundo</taxon>
    </lineage>
</organism>
<evidence type="ECO:0000313" key="1">
    <source>
        <dbReference type="EMBL" id="JAE24010.1"/>
    </source>
</evidence>
<reference evidence="1" key="1">
    <citation type="submission" date="2014-09" db="EMBL/GenBank/DDBJ databases">
        <authorList>
            <person name="Magalhaes I.L.F."/>
            <person name="Oliveira U."/>
            <person name="Santos F.R."/>
            <person name="Vidigal T.H.D.A."/>
            <person name="Brescovit A.D."/>
            <person name="Santos A.J."/>
        </authorList>
    </citation>
    <scope>NUCLEOTIDE SEQUENCE</scope>
    <source>
        <tissue evidence="1">Shoot tissue taken approximately 20 cm above the soil surface</tissue>
    </source>
</reference>
<sequence length="30" mass="3536">MISFLAPFYVARTFECINTCALCETKMFER</sequence>
<protein>
    <submittedName>
        <fullName evidence="1">Uncharacterized protein</fullName>
    </submittedName>
</protein>
<name>A0A0A9GFZ3_ARUDO</name>
<accession>A0A0A9GFZ3</accession>
<proteinExistence type="predicted"/>
<dbReference type="EMBL" id="GBRH01173886">
    <property type="protein sequence ID" value="JAE24010.1"/>
    <property type="molecule type" value="Transcribed_RNA"/>
</dbReference>
<reference evidence="1" key="2">
    <citation type="journal article" date="2015" name="Data Brief">
        <title>Shoot transcriptome of the giant reed, Arundo donax.</title>
        <authorList>
            <person name="Barrero R.A."/>
            <person name="Guerrero F.D."/>
            <person name="Moolhuijzen P."/>
            <person name="Goolsby J.A."/>
            <person name="Tidwell J."/>
            <person name="Bellgard S.E."/>
            <person name="Bellgard M.I."/>
        </authorList>
    </citation>
    <scope>NUCLEOTIDE SEQUENCE</scope>
    <source>
        <tissue evidence="1">Shoot tissue taken approximately 20 cm above the soil surface</tissue>
    </source>
</reference>
<dbReference type="AlphaFoldDB" id="A0A0A9GFZ3"/>